<comment type="catalytic activity">
    <reaction evidence="5">
        <text>an anthocyanidin + UDP-alpha-D-glucose + H(+) = an anthocyanidin 3-O-beta-D-glucoside + UDP</text>
        <dbReference type="Rhea" id="RHEA:20093"/>
        <dbReference type="ChEBI" id="CHEBI:15378"/>
        <dbReference type="ChEBI" id="CHEBI:16307"/>
        <dbReference type="ChEBI" id="CHEBI:58223"/>
        <dbReference type="ChEBI" id="CHEBI:58885"/>
        <dbReference type="ChEBI" id="CHEBI:143576"/>
        <dbReference type="EC" id="2.4.1.115"/>
    </reaction>
</comment>
<proteinExistence type="inferred from homology"/>
<organism evidence="8 9">
    <name type="scientific">Ricinus communis</name>
    <name type="common">Castor bean</name>
    <dbReference type="NCBI Taxonomy" id="3988"/>
    <lineage>
        <taxon>Eukaryota</taxon>
        <taxon>Viridiplantae</taxon>
        <taxon>Streptophyta</taxon>
        <taxon>Embryophyta</taxon>
        <taxon>Tracheophyta</taxon>
        <taxon>Spermatophyta</taxon>
        <taxon>Magnoliopsida</taxon>
        <taxon>eudicotyledons</taxon>
        <taxon>Gunneridae</taxon>
        <taxon>Pentapetalae</taxon>
        <taxon>rosids</taxon>
        <taxon>fabids</taxon>
        <taxon>Malpighiales</taxon>
        <taxon>Euphorbiaceae</taxon>
        <taxon>Acalyphoideae</taxon>
        <taxon>Acalypheae</taxon>
        <taxon>Ricinus</taxon>
    </lineage>
</organism>
<dbReference type="FunFam" id="3.40.50.2000:FF:000037">
    <property type="entry name" value="Glycosyltransferase"/>
    <property type="match status" value="1"/>
</dbReference>
<gene>
    <name evidence="8" type="ORF">RCOM_1676240</name>
</gene>
<dbReference type="Pfam" id="PF00201">
    <property type="entry name" value="UDPGT"/>
    <property type="match status" value="1"/>
</dbReference>
<dbReference type="OMA" id="IKTCAEM"/>
<evidence type="ECO:0000256" key="2">
    <source>
        <dbReference type="ARBA" id="ARBA00009995"/>
    </source>
</evidence>
<evidence type="ECO:0000256" key="1">
    <source>
        <dbReference type="ARBA" id="ARBA00004935"/>
    </source>
</evidence>
<dbReference type="UniPathway" id="UPA00009"/>
<dbReference type="eggNOG" id="KOG1192">
    <property type="taxonomic scope" value="Eukaryota"/>
</dbReference>
<dbReference type="InParanoid" id="B9RBG2"/>
<dbReference type="Gene3D" id="3.40.50.2000">
    <property type="entry name" value="Glycogen Phosphorylase B"/>
    <property type="match status" value="2"/>
</dbReference>
<keyword evidence="3 6" id="KW-0328">Glycosyltransferase</keyword>
<protein>
    <recommendedName>
        <fullName evidence="7">Glycosyltransferase</fullName>
        <ecNumber evidence="7">2.4.1.-</ecNumber>
    </recommendedName>
</protein>
<dbReference type="InterPro" id="IPR035595">
    <property type="entry name" value="UDP_glycos_trans_CS"/>
</dbReference>
<dbReference type="EC" id="2.4.1.-" evidence="7"/>
<dbReference type="Proteomes" id="UP000008311">
    <property type="component" value="Unassembled WGS sequence"/>
</dbReference>
<dbReference type="InterPro" id="IPR002213">
    <property type="entry name" value="UDP_glucos_trans"/>
</dbReference>
<evidence type="ECO:0000256" key="5">
    <source>
        <dbReference type="ARBA" id="ARBA00047606"/>
    </source>
</evidence>
<reference evidence="9" key="1">
    <citation type="journal article" date="2010" name="Nat. Biotechnol.">
        <title>Draft genome sequence of the oilseed species Ricinus communis.</title>
        <authorList>
            <person name="Chan A.P."/>
            <person name="Crabtree J."/>
            <person name="Zhao Q."/>
            <person name="Lorenzi H."/>
            <person name="Orvis J."/>
            <person name="Puiu D."/>
            <person name="Melake-Berhan A."/>
            <person name="Jones K.M."/>
            <person name="Redman J."/>
            <person name="Chen G."/>
            <person name="Cahoon E.B."/>
            <person name="Gedil M."/>
            <person name="Stanke M."/>
            <person name="Haas B.J."/>
            <person name="Wortman J.R."/>
            <person name="Fraser-Liggett C.M."/>
            <person name="Ravel J."/>
            <person name="Rabinowicz P.D."/>
        </authorList>
    </citation>
    <scope>NUCLEOTIDE SEQUENCE [LARGE SCALE GENOMIC DNA]</scope>
    <source>
        <strain evidence="9">cv. Hale</strain>
    </source>
</reference>
<dbReference type="STRING" id="3988.B9RBG2"/>
<dbReference type="PROSITE" id="PS00375">
    <property type="entry name" value="UDPGT"/>
    <property type="match status" value="1"/>
</dbReference>
<dbReference type="EMBL" id="EQ973774">
    <property type="protein sequence ID" value="EEF50883.1"/>
    <property type="molecule type" value="Genomic_DNA"/>
</dbReference>
<name>B9RBG2_RICCO</name>
<evidence type="ECO:0000313" key="9">
    <source>
        <dbReference type="Proteomes" id="UP000008311"/>
    </source>
</evidence>
<dbReference type="PANTHER" id="PTHR48049:SF84">
    <property type="entry name" value="UDP-GLYCOSYLTRANSFERASE 79A6"/>
    <property type="match status" value="1"/>
</dbReference>
<keyword evidence="4 6" id="KW-0808">Transferase</keyword>
<evidence type="ECO:0000256" key="7">
    <source>
        <dbReference type="RuleBase" id="RU362057"/>
    </source>
</evidence>
<dbReference type="GO" id="GO:0009718">
    <property type="term" value="P:anthocyanin-containing compound biosynthetic process"/>
    <property type="evidence" value="ECO:0007669"/>
    <property type="project" value="UniProtKB-UniPathway"/>
</dbReference>
<comment type="similarity">
    <text evidence="2 6">Belongs to the UDP-glycosyltransferase family.</text>
</comment>
<dbReference type="PANTHER" id="PTHR48049">
    <property type="entry name" value="GLYCOSYLTRANSFERASE"/>
    <property type="match status" value="1"/>
</dbReference>
<evidence type="ECO:0000256" key="4">
    <source>
        <dbReference type="ARBA" id="ARBA00022679"/>
    </source>
</evidence>
<dbReference type="AlphaFoldDB" id="B9RBG2"/>
<dbReference type="GO" id="GO:0035251">
    <property type="term" value="F:UDP-glucosyltransferase activity"/>
    <property type="evidence" value="ECO:0000318"/>
    <property type="project" value="GO_Central"/>
</dbReference>
<dbReference type="OrthoDB" id="5835829at2759"/>
<dbReference type="SUPFAM" id="SSF53756">
    <property type="entry name" value="UDP-Glycosyltransferase/glycogen phosphorylase"/>
    <property type="match status" value="1"/>
</dbReference>
<comment type="pathway">
    <text evidence="1">Pigment biosynthesis; anthocyanin biosynthesis.</text>
</comment>
<accession>B9RBG2</accession>
<dbReference type="GO" id="GO:0047213">
    <property type="term" value="F:anthocyanidin 3-O-glucosyltransferase activity"/>
    <property type="evidence" value="ECO:0007669"/>
    <property type="project" value="UniProtKB-EC"/>
</dbReference>
<dbReference type="InterPro" id="IPR050481">
    <property type="entry name" value="UDP-glycosyltransf_plant"/>
</dbReference>
<keyword evidence="9" id="KW-1185">Reference proteome</keyword>
<evidence type="ECO:0000256" key="3">
    <source>
        <dbReference type="ARBA" id="ARBA00022676"/>
    </source>
</evidence>
<evidence type="ECO:0000256" key="6">
    <source>
        <dbReference type="RuleBase" id="RU003718"/>
    </source>
</evidence>
<evidence type="ECO:0000313" key="8">
    <source>
        <dbReference type="EMBL" id="EEF50883.1"/>
    </source>
</evidence>
<dbReference type="CDD" id="cd03784">
    <property type="entry name" value="GT1_Gtf-like"/>
    <property type="match status" value="1"/>
</dbReference>
<sequence length="463" mass="51878">MSTCTRIPSQIHIVMFPWLAFGHINPFVQLCNKLSLHGIEVSFLSASGNIPRIKSSLLPTPNSRIIPISIPPVAGLPQGLDNTSEMTPAMADLFKKAIDLMQPQIKTLLSQLKPHFILFDFLIQWIPEIASELGIKTIGFSVFSAISGAYIMVPARSTATNVDDLMKPPTGFPSSPLISMKEFQAQNISYVFKHFDNGPSVFDRVTEGHHKCDAIVFKTCNEMEGPYINFLLNQFQKRVLLAGPLVPEPTSGLLEEKWDKWLGQFPPKSVILCSFGSETFLQDDQIKELALGLELTGLPFILIMNFSVGVDAYDEINRTLPEGFLERTKDRGIVHTGWVQQQLLLAHKSVGCYLCHSGFSSLIEAVINDCQLVLLPLKGDQCLNSKLFSECMKAGVEVNRRNEDGYFGKEDIDKAVRRVMVEVEKEPSKSIRANHKKWREFLLNEEIQDKFIAELVKEIKALA</sequence>